<gene>
    <name evidence="3" type="ORF">ABID16_003253</name>
</gene>
<feature type="signal peptide" evidence="1">
    <location>
        <begin position="1"/>
        <end position="21"/>
    </location>
</feature>
<reference evidence="3 4" key="1">
    <citation type="submission" date="2024-06" db="EMBL/GenBank/DDBJ databases">
        <title>Genomic Encyclopedia of Type Strains, Phase IV (KMG-IV): sequencing the most valuable type-strain genomes for metagenomic binning, comparative biology and taxonomic classification.</title>
        <authorList>
            <person name="Goeker M."/>
        </authorList>
    </citation>
    <scope>NUCLEOTIDE SEQUENCE [LARGE SCALE GENOMIC DNA]</scope>
    <source>
        <strain evidence="3 4">DSM 29780</strain>
    </source>
</reference>
<evidence type="ECO:0000313" key="3">
    <source>
        <dbReference type="EMBL" id="MET3614910.1"/>
    </source>
</evidence>
<dbReference type="Proteomes" id="UP001549047">
    <property type="component" value="Unassembled WGS sequence"/>
</dbReference>
<feature type="chain" id="PRO_5047261790" evidence="1">
    <location>
        <begin position="22"/>
        <end position="126"/>
    </location>
</feature>
<protein>
    <submittedName>
        <fullName evidence="3">Uncharacterized protein (DUF2147 family)</fullName>
    </submittedName>
</protein>
<dbReference type="Pfam" id="PF09917">
    <property type="entry name" value="DUF2147"/>
    <property type="match status" value="1"/>
</dbReference>
<evidence type="ECO:0000256" key="1">
    <source>
        <dbReference type="SAM" id="SignalP"/>
    </source>
</evidence>
<dbReference type="EMBL" id="JBEPMB010000005">
    <property type="protein sequence ID" value="MET3614910.1"/>
    <property type="molecule type" value="Genomic_DNA"/>
</dbReference>
<accession>A0ABV2J2C4</accession>
<evidence type="ECO:0000259" key="2">
    <source>
        <dbReference type="Pfam" id="PF09917"/>
    </source>
</evidence>
<dbReference type="RefSeq" id="WP_354557398.1">
    <property type="nucleotide sequence ID" value="NZ_JBEPMB010000005.1"/>
</dbReference>
<feature type="domain" description="DUF2147" evidence="2">
    <location>
        <begin position="29"/>
        <end position="124"/>
    </location>
</feature>
<name>A0ABV2J2C4_9HYPH</name>
<organism evidence="3 4">
    <name type="scientific">Rhizobium aquaticum</name>
    <dbReference type="NCBI Taxonomy" id="1549636"/>
    <lineage>
        <taxon>Bacteria</taxon>
        <taxon>Pseudomonadati</taxon>
        <taxon>Pseudomonadota</taxon>
        <taxon>Alphaproteobacteria</taxon>
        <taxon>Hyphomicrobiales</taxon>
        <taxon>Rhizobiaceae</taxon>
        <taxon>Rhizobium/Agrobacterium group</taxon>
        <taxon>Rhizobium</taxon>
    </lineage>
</organism>
<proteinExistence type="predicted"/>
<dbReference type="Gene3D" id="2.40.128.520">
    <property type="match status" value="1"/>
</dbReference>
<dbReference type="InterPro" id="IPR019223">
    <property type="entry name" value="DUF2147"/>
</dbReference>
<keyword evidence="1" id="KW-0732">Signal</keyword>
<sequence>MLNRTIACTALVLLGSSAAFAADDASMKGVWSRGDGNARVKIDSCGSALCATNLWIKPGTPSEKVGDKLIMNVTSSGNGKYEGKAEDPQRGLTYNLQVDVKGSSMTTRGCVLAKIVCKSVSWSRAQ</sequence>
<dbReference type="PANTHER" id="PTHR36919">
    <property type="entry name" value="BLR1215 PROTEIN"/>
    <property type="match status" value="1"/>
</dbReference>
<evidence type="ECO:0000313" key="4">
    <source>
        <dbReference type="Proteomes" id="UP001549047"/>
    </source>
</evidence>
<comment type="caution">
    <text evidence="3">The sequence shown here is derived from an EMBL/GenBank/DDBJ whole genome shotgun (WGS) entry which is preliminary data.</text>
</comment>
<keyword evidence="4" id="KW-1185">Reference proteome</keyword>
<dbReference type="PANTHER" id="PTHR36919:SF2">
    <property type="entry name" value="BLL6627 PROTEIN"/>
    <property type="match status" value="1"/>
</dbReference>